<evidence type="ECO:0000256" key="1">
    <source>
        <dbReference type="ARBA" id="ARBA00004275"/>
    </source>
</evidence>
<dbReference type="GO" id="GO:0006635">
    <property type="term" value="P:fatty acid beta-oxidation"/>
    <property type="evidence" value="ECO:0007669"/>
    <property type="project" value="TreeGrafter"/>
</dbReference>
<organism evidence="8 9">
    <name type="scientific">Tolypocladium ophioglossoides (strain CBS 100239)</name>
    <name type="common">Snaketongue truffleclub</name>
    <name type="synonym">Elaphocordyceps ophioglossoides</name>
    <dbReference type="NCBI Taxonomy" id="1163406"/>
    <lineage>
        <taxon>Eukaryota</taxon>
        <taxon>Fungi</taxon>
        <taxon>Dikarya</taxon>
        <taxon>Ascomycota</taxon>
        <taxon>Pezizomycotina</taxon>
        <taxon>Sordariomycetes</taxon>
        <taxon>Hypocreomycetidae</taxon>
        <taxon>Hypocreales</taxon>
        <taxon>Ophiocordycipitaceae</taxon>
        <taxon>Tolypocladium</taxon>
    </lineage>
</organism>
<name>A0A0L0NMG8_TOLOC</name>
<sequence>MLFSCSPHSNYHQRRLFCLDDTFLFSLSTALAGSSGPASTPVTMADQLASPPPETTFYELSFPAPYVLLVTINREASMNAIPMAGHWEGERLWQWFDDEPALRVAIVTGKGRKAFSCGADLKEQADKSSQSMDKPLTPPFPPGAFMGLSRRVGKKPVIAAVNGYALGGGFEIALNCDMVVASPTAQFGLPEAKRGLWAAAGGIPRVVRTFGMQKASEIVLAGRVLSAKEAMDLGFAKVSSSPDSLLDEAVHLAKQVADMSPDAIIVSRAGLRETWETASVERAAQLIQDSYAKGLLGGENVRIGLMAFVTKQKPEWVPSKL</sequence>
<dbReference type="AlphaFoldDB" id="A0A0L0NMG8"/>
<dbReference type="STRING" id="1163406.A0A0L0NMG8"/>
<keyword evidence="6" id="KW-0456">Lyase</keyword>
<proteinExistence type="inferred from homology"/>
<dbReference type="Proteomes" id="UP000036947">
    <property type="component" value="Unassembled WGS sequence"/>
</dbReference>
<evidence type="ECO:0000256" key="4">
    <source>
        <dbReference type="ARBA" id="ARBA00023140"/>
    </source>
</evidence>
<comment type="similarity">
    <text evidence="3 7">Belongs to the enoyl-CoA hydratase/isomerase family.</text>
</comment>
<evidence type="ECO:0000256" key="6">
    <source>
        <dbReference type="ARBA" id="ARBA00023239"/>
    </source>
</evidence>
<evidence type="ECO:0000256" key="5">
    <source>
        <dbReference type="ARBA" id="ARBA00023235"/>
    </source>
</evidence>
<dbReference type="SUPFAM" id="SSF52096">
    <property type="entry name" value="ClpP/crotonase"/>
    <property type="match status" value="1"/>
</dbReference>
<dbReference type="EMBL" id="LFRF01000001">
    <property type="protein sequence ID" value="KND95326.1"/>
    <property type="molecule type" value="Genomic_DNA"/>
</dbReference>
<dbReference type="Gene3D" id="3.90.226.10">
    <property type="entry name" value="2-enoyl-CoA Hydratase, Chain A, domain 1"/>
    <property type="match status" value="1"/>
</dbReference>
<reference evidence="8 9" key="1">
    <citation type="journal article" date="2015" name="BMC Genomics">
        <title>The genome of the truffle-parasite Tolypocladium ophioglossoides and the evolution of antifungal peptaibiotics.</title>
        <authorList>
            <person name="Quandt C.A."/>
            <person name="Bushley K.E."/>
            <person name="Spatafora J.W."/>
        </authorList>
    </citation>
    <scope>NUCLEOTIDE SEQUENCE [LARGE SCALE GENOMIC DNA]</scope>
    <source>
        <strain evidence="8 9">CBS 100239</strain>
    </source>
</reference>
<protein>
    <submittedName>
        <fullName evidence="8">Carnitinyl-CoA dehydratase</fullName>
    </submittedName>
</protein>
<keyword evidence="9" id="KW-1185">Reference proteome</keyword>
<comment type="pathway">
    <text evidence="2">Siderophore biosynthesis.</text>
</comment>
<dbReference type="GO" id="GO:0005739">
    <property type="term" value="C:mitochondrion"/>
    <property type="evidence" value="ECO:0007669"/>
    <property type="project" value="TreeGrafter"/>
</dbReference>
<keyword evidence="4" id="KW-0576">Peroxisome</keyword>
<dbReference type="InterPro" id="IPR001753">
    <property type="entry name" value="Enoyl-CoA_hydra/iso"/>
</dbReference>
<dbReference type="PROSITE" id="PS00166">
    <property type="entry name" value="ENOYL_COA_HYDRATASE"/>
    <property type="match status" value="1"/>
</dbReference>
<evidence type="ECO:0000256" key="2">
    <source>
        <dbReference type="ARBA" id="ARBA00004924"/>
    </source>
</evidence>
<dbReference type="InterPro" id="IPR018376">
    <property type="entry name" value="Enoyl-CoA_hyd/isom_CS"/>
</dbReference>
<accession>A0A0L0NMG8</accession>
<dbReference type="PANTHER" id="PTHR11941">
    <property type="entry name" value="ENOYL-COA HYDRATASE-RELATED"/>
    <property type="match status" value="1"/>
</dbReference>
<dbReference type="GO" id="GO:0016853">
    <property type="term" value="F:isomerase activity"/>
    <property type="evidence" value="ECO:0007669"/>
    <property type="project" value="UniProtKB-KW"/>
</dbReference>
<dbReference type="OrthoDB" id="2139957at2759"/>
<dbReference type="Pfam" id="PF00378">
    <property type="entry name" value="ECH_1"/>
    <property type="match status" value="1"/>
</dbReference>
<comment type="subcellular location">
    <subcellularLocation>
        <location evidence="1">Peroxisome</location>
    </subcellularLocation>
</comment>
<comment type="caution">
    <text evidence="8">The sequence shown here is derived from an EMBL/GenBank/DDBJ whole genome shotgun (WGS) entry which is preliminary data.</text>
</comment>
<dbReference type="GO" id="GO:0016829">
    <property type="term" value="F:lyase activity"/>
    <property type="evidence" value="ECO:0007669"/>
    <property type="project" value="UniProtKB-KW"/>
</dbReference>
<dbReference type="PANTHER" id="PTHR11941:SF68">
    <property type="entry name" value="CARNITINYL-COA DEHYDRATASE"/>
    <property type="match status" value="1"/>
</dbReference>
<evidence type="ECO:0000313" key="8">
    <source>
        <dbReference type="EMBL" id="KND95326.1"/>
    </source>
</evidence>
<keyword evidence="5" id="KW-0413">Isomerase</keyword>
<evidence type="ECO:0000256" key="7">
    <source>
        <dbReference type="RuleBase" id="RU003707"/>
    </source>
</evidence>
<evidence type="ECO:0000313" key="9">
    <source>
        <dbReference type="Proteomes" id="UP000036947"/>
    </source>
</evidence>
<dbReference type="FunFam" id="3.90.226.10:FF:000074">
    <property type="entry name" value="Enoyl-CoA hydratase (AFU_orthologue AFUA_2G10650)"/>
    <property type="match status" value="1"/>
</dbReference>
<dbReference type="GO" id="GO:0005777">
    <property type="term" value="C:peroxisome"/>
    <property type="evidence" value="ECO:0007669"/>
    <property type="project" value="UniProtKB-SubCell"/>
</dbReference>
<dbReference type="CDD" id="cd06558">
    <property type="entry name" value="crotonase-like"/>
    <property type="match status" value="1"/>
</dbReference>
<gene>
    <name evidence="8" type="ORF">TOPH_00006</name>
</gene>
<evidence type="ECO:0000256" key="3">
    <source>
        <dbReference type="ARBA" id="ARBA00005254"/>
    </source>
</evidence>
<dbReference type="InterPro" id="IPR029045">
    <property type="entry name" value="ClpP/crotonase-like_dom_sf"/>
</dbReference>